<dbReference type="PANTHER" id="PTHR44899:SF3">
    <property type="entry name" value="SERINE_THREONINE-PROTEIN KINASE NEK1"/>
    <property type="match status" value="1"/>
</dbReference>
<dbReference type="SMART" id="SM00220">
    <property type="entry name" value="S_TKc"/>
    <property type="match status" value="1"/>
</dbReference>
<dbReference type="Gene3D" id="3.30.200.20">
    <property type="entry name" value="Phosphorylase Kinase, domain 1"/>
    <property type="match status" value="1"/>
</dbReference>
<keyword evidence="6 12" id="KW-0418">Kinase</keyword>
<comment type="catalytic activity">
    <reaction evidence="9">
        <text>L-seryl-[protein] + ATP = O-phospho-L-seryl-[protein] + ADP + H(+)</text>
        <dbReference type="Rhea" id="RHEA:17989"/>
        <dbReference type="Rhea" id="RHEA-COMP:9863"/>
        <dbReference type="Rhea" id="RHEA-COMP:11604"/>
        <dbReference type="ChEBI" id="CHEBI:15378"/>
        <dbReference type="ChEBI" id="CHEBI:29999"/>
        <dbReference type="ChEBI" id="CHEBI:30616"/>
        <dbReference type="ChEBI" id="CHEBI:83421"/>
        <dbReference type="ChEBI" id="CHEBI:456216"/>
        <dbReference type="EC" id="2.7.11.1"/>
    </reaction>
</comment>
<organism evidence="12 13">
    <name type="scientific">Acropora cervicornis</name>
    <name type="common">Staghorn coral</name>
    <dbReference type="NCBI Taxonomy" id="6130"/>
    <lineage>
        <taxon>Eukaryota</taxon>
        <taxon>Metazoa</taxon>
        <taxon>Cnidaria</taxon>
        <taxon>Anthozoa</taxon>
        <taxon>Hexacorallia</taxon>
        <taxon>Scleractinia</taxon>
        <taxon>Astrocoeniina</taxon>
        <taxon>Acroporidae</taxon>
        <taxon>Acropora</taxon>
    </lineage>
</organism>
<keyword evidence="5" id="KW-0547">Nucleotide-binding</keyword>
<dbReference type="Proteomes" id="UP001249851">
    <property type="component" value="Unassembled WGS sequence"/>
</dbReference>
<keyword evidence="3" id="KW-0723">Serine/threonine-protein kinase</keyword>
<reference evidence="12" key="2">
    <citation type="journal article" date="2023" name="Science">
        <title>Genomic signatures of disease resistance in endangered staghorn corals.</title>
        <authorList>
            <person name="Vollmer S.V."/>
            <person name="Selwyn J.D."/>
            <person name="Despard B.A."/>
            <person name="Roesel C.L."/>
        </authorList>
    </citation>
    <scope>NUCLEOTIDE SEQUENCE</scope>
    <source>
        <strain evidence="12">K2</strain>
    </source>
</reference>
<dbReference type="InterPro" id="IPR011009">
    <property type="entry name" value="Kinase-like_dom_sf"/>
</dbReference>
<dbReference type="GO" id="GO:0005524">
    <property type="term" value="F:ATP binding"/>
    <property type="evidence" value="ECO:0007669"/>
    <property type="project" value="UniProtKB-KW"/>
</dbReference>
<evidence type="ECO:0000256" key="10">
    <source>
        <dbReference type="SAM" id="MobiDB-lite"/>
    </source>
</evidence>
<comment type="catalytic activity">
    <reaction evidence="8">
        <text>L-threonyl-[protein] + ATP = O-phospho-L-threonyl-[protein] + ADP + H(+)</text>
        <dbReference type="Rhea" id="RHEA:46608"/>
        <dbReference type="Rhea" id="RHEA-COMP:11060"/>
        <dbReference type="Rhea" id="RHEA-COMP:11605"/>
        <dbReference type="ChEBI" id="CHEBI:15378"/>
        <dbReference type="ChEBI" id="CHEBI:30013"/>
        <dbReference type="ChEBI" id="CHEBI:30616"/>
        <dbReference type="ChEBI" id="CHEBI:61977"/>
        <dbReference type="ChEBI" id="CHEBI:456216"/>
        <dbReference type="EC" id="2.7.11.1"/>
    </reaction>
</comment>
<dbReference type="GO" id="GO:0004674">
    <property type="term" value="F:protein serine/threonine kinase activity"/>
    <property type="evidence" value="ECO:0007669"/>
    <property type="project" value="UniProtKB-KW"/>
</dbReference>
<evidence type="ECO:0000259" key="11">
    <source>
        <dbReference type="PROSITE" id="PS50011"/>
    </source>
</evidence>
<keyword evidence="13" id="KW-1185">Reference proteome</keyword>
<evidence type="ECO:0000256" key="4">
    <source>
        <dbReference type="ARBA" id="ARBA00022679"/>
    </source>
</evidence>
<gene>
    <name evidence="12" type="ORF">P5673_026504</name>
</gene>
<feature type="region of interest" description="Disordered" evidence="10">
    <location>
        <begin position="268"/>
        <end position="314"/>
    </location>
</feature>
<name>A0AAD9Q0C6_ACRCE</name>
<dbReference type="EMBL" id="JARQWQ010000087">
    <property type="protein sequence ID" value="KAK2552420.1"/>
    <property type="molecule type" value="Genomic_DNA"/>
</dbReference>
<dbReference type="InterPro" id="IPR000719">
    <property type="entry name" value="Prot_kinase_dom"/>
</dbReference>
<dbReference type="PROSITE" id="PS50011">
    <property type="entry name" value="PROTEIN_KINASE_DOM"/>
    <property type="match status" value="1"/>
</dbReference>
<dbReference type="InterPro" id="IPR051131">
    <property type="entry name" value="NEK_Ser/Thr_kinase_NIMA"/>
</dbReference>
<dbReference type="PROSITE" id="PS00108">
    <property type="entry name" value="PROTEIN_KINASE_ST"/>
    <property type="match status" value="1"/>
</dbReference>
<evidence type="ECO:0000256" key="8">
    <source>
        <dbReference type="ARBA" id="ARBA00047899"/>
    </source>
</evidence>
<keyword evidence="4" id="KW-0808">Transferase</keyword>
<evidence type="ECO:0000256" key="6">
    <source>
        <dbReference type="ARBA" id="ARBA00022777"/>
    </source>
</evidence>
<evidence type="ECO:0000313" key="12">
    <source>
        <dbReference type="EMBL" id="KAK2552420.1"/>
    </source>
</evidence>
<dbReference type="Gene3D" id="1.10.510.10">
    <property type="entry name" value="Transferase(Phosphotransferase) domain 1"/>
    <property type="match status" value="1"/>
</dbReference>
<sequence>MSLRNYALKELGVTSMSEQDRHLALNEAKILSKLKHKNIVRYKEAFVAEGKLCIAMEFAEQGDLYTRIKERNGTYFPEMQILDWFTQLCLALKYIHGQNILHRDLKTQNIFLSKNDVIKLGDFGIARMLNSTLDHAQTTVGTPYYLSPEMCQRKPYNHKSDMWSLGCVLHEMATLKHAFHANNFSALVIKILQGQYPPIPRDYGALLEDLVSVLLQKDPEDRPSAKQILYVPAMQPYVKKFLLGERERVDSMASDVYDVSAKCPSSSVIDPKEVGRTERDSNPHVEAPRGKSLEDENRCGENTLKSHEHSRVTDSKLRNIPTQNTTGRPCDNVCPPSHALNDMEQDSACKNKATKPRKTIIASENLLKLRARLRSRFSVGTAHAQERRYSEQNLVCAGASSRVCKERILSHGGQLEEITHSEDDVFVKNQATVIPSRIPNSKYVTHRVDSMPKTLKENRSCLGKRIPEAVTRRRQKPAMSVCQPKCNEGISIKKRHQSELAAFVERDRCPRQRQQHLQRQVEVNFTGQPKVNDKENIEPFSSNAKVTAKRRASYTALKQIQTSALEKQKAGNTEIHEDGKGTYTVLRGCKFSKYQIPEVEPKSHYNEECHGSEGKIREDNIKRGEFETVNESTSLSGRNGVRIASVNKEDCKNCRLGSAIQSHSSEFVSKISKHRETEATCQNRLYTPSKFTFCGKTLHLENVSSNDSVFSHIEALRMHLERKLGTRLLAAVYRYVTNSSLEKDDERVRRTVECILGEQNMVYFPVLLQLVACDATYFH</sequence>
<dbReference type="InterPro" id="IPR008271">
    <property type="entry name" value="Ser/Thr_kinase_AS"/>
</dbReference>
<comment type="similarity">
    <text evidence="1">Belongs to the protein kinase superfamily. NEK Ser/Thr protein kinase family. NIMA subfamily.</text>
</comment>
<comment type="caution">
    <text evidence="12">The sequence shown here is derived from an EMBL/GenBank/DDBJ whole genome shotgun (WGS) entry which is preliminary data.</text>
</comment>
<dbReference type="CDD" id="cd08215">
    <property type="entry name" value="STKc_Nek"/>
    <property type="match status" value="1"/>
</dbReference>
<evidence type="ECO:0000256" key="5">
    <source>
        <dbReference type="ARBA" id="ARBA00022741"/>
    </source>
</evidence>
<reference evidence="12" key="1">
    <citation type="journal article" date="2023" name="G3 (Bethesda)">
        <title>Whole genome assembly and annotation of the endangered Caribbean coral Acropora cervicornis.</title>
        <authorList>
            <person name="Selwyn J.D."/>
            <person name="Vollmer S.V."/>
        </authorList>
    </citation>
    <scope>NUCLEOTIDE SEQUENCE</scope>
    <source>
        <strain evidence="12">K2</strain>
    </source>
</reference>
<proteinExistence type="inferred from homology"/>
<evidence type="ECO:0000256" key="9">
    <source>
        <dbReference type="ARBA" id="ARBA00048679"/>
    </source>
</evidence>
<feature type="compositionally biased region" description="Basic and acidic residues" evidence="10">
    <location>
        <begin position="270"/>
        <end position="314"/>
    </location>
</feature>
<evidence type="ECO:0000256" key="3">
    <source>
        <dbReference type="ARBA" id="ARBA00022527"/>
    </source>
</evidence>
<dbReference type="Pfam" id="PF00069">
    <property type="entry name" value="Pkinase"/>
    <property type="match status" value="1"/>
</dbReference>
<dbReference type="EC" id="2.7.11.1" evidence="2"/>
<dbReference type="AlphaFoldDB" id="A0AAD9Q0C6"/>
<evidence type="ECO:0000313" key="13">
    <source>
        <dbReference type="Proteomes" id="UP001249851"/>
    </source>
</evidence>
<protein>
    <recommendedName>
        <fullName evidence="2">non-specific serine/threonine protein kinase</fullName>
        <ecNumber evidence="2">2.7.11.1</ecNumber>
    </recommendedName>
</protein>
<dbReference type="FunFam" id="1.10.510.10:FF:000172">
    <property type="entry name" value="serine/threonine-protein kinase Nek1 isoform X1"/>
    <property type="match status" value="1"/>
</dbReference>
<evidence type="ECO:0000256" key="1">
    <source>
        <dbReference type="ARBA" id="ARBA00010886"/>
    </source>
</evidence>
<accession>A0AAD9Q0C6</accession>
<evidence type="ECO:0000256" key="7">
    <source>
        <dbReference type="ARBA" id="ARBA00022840"/>
    </source>
</evidence>
<feature type="domain" description="Protein kinase" evidence="11">
    <location>
        <begin position="1"/>
        <end position="238"/>
    </location>
</feature>
<keyword evidence="7" id="KW-0067">ATP-binding</keyword>
<evidence type="ECO:0000256" key="2">
    <source>
        <dbReference type="ARBA" id="ARBA00012513"/>
    </source>
</evidence>
<dbReference type="PANTHER" id="PTHR44899">
    <property type="entry name" value="CAMK FAMILY PROTEIN KINASE"/>
    <property type="match status" value="1"/>
</dbReference>
<dbReference type="SUPFAM" id="SSF56112">
    <property type="entry name" value="Protein kinase-like (PK-like)"/>
    <property type="match status" value="1"/>
</dbReference>